<evidence type="ECO:0000256" key="1">
    <source>
        <dbReference type="SAM" id="MobiDB-lite"/>
    </source>
</evidence>
<feature type="chain" id="PRO_5040343936" evidence="2">
    <location>
        <begin position="22"/>
        <end position="316"/>
    </location>
</feature>
<reference evidence="3" key="1">
    <citation type="submission" date="2020-06" db="EMBL/GenBank/DDBJ databases">
        <authorList>
            <consortium name="Plant Systems Biology data submission"/>
        </authorList>
    </citation>
    <scope>NUCLEOTIDE SEQUENCE</scope>
    <source>
        <strain evidence="3">D6</strain>
    </source>
</reference>
<evidence type="ECO:0000256" key="2">
    <source>
        <dbReference type="SAM" id="SignalP"/>
    </source>
</evidence>
<organism evidence="3 4">
    <name type="scientific">Seminavis robusta</name>
    <dbReference type="NCBI Taxonomy" id="568900"/>
    <lineage>
        <taxon>Eukaryota</taxon>
        <taxon>Sar</taxon>
        <taxon>Stramenopiles</taxon>
        <taxon>Ochrophyta</taxon>
        <taxon>Bacillariophyta</taxon>
        <taxon>Bacillariophyceae</taxon>
        <taxon>Bacillariophycidae</taxon>
        <taxon>Naviculales</taxon>
        <taxon>Naviculaceae</taxon>
        <taxon>Seminavis</taxon>
    </lineage>
</organism>
<proteinExistence type="predicted"/>
<dbReference type="EMBL" id="CAICTM010001282">
    <property type="protein sequence ID" value="CAB9522260.1"/>
    <property type="molecule type" value="Genomic_DNA"/>
</dbReference>
<protein>
    <submittedName>
        <fullName evidence="3">Uncharacterized protein</fullName>
    </submittedName>
</protein>
<keyword evidence="2" id="KW-0732">Signal</keyword>
<feature type="signal peptide" evidence="2">
    <location>
        <begin position="1"/>
        <end position="21"/>
    </location>
</feature>
<accession>A0A9N8EPD5</accession>
<dbReference type="OrthoDB" id="42081at2759"/>
<keyword evidence="4" id="KW-1185">Reference proteome</keyword>
<name>A0A9N8EPD5_9STRA</name>
<evidence type="ECO:0000313" key="3">
    <source>
        <dbReference type="EMBL" id="CAB9522260.1"/>
    </source>
</evidence>
<feature type="compositionally biased region" description="Low complexity" evidence="1">
    <location>
        <begin position="72"/>
        <end position="83"/>
    </location>
</feature>
<feature type="region of interest" description="Disordered" evidence="1">
    <location>
        <begin position="142"/>
        <end position="162"/>
    </location>
</feature>
<dbReference type="Proteomes" id="UP001153069">
    <property type="component" value="Unassembled WGS sequence"/>
</dbReference>
<feature type="region of interest" description="Disordered" evidence="1">
    <location>
        <begin position="62"/>
        <end position="83"/>
    </location>
</feature>
<comment type="caution">
    <text evidence="3">The sequence shown here is derived from an EMBL/GenBank/DDBJ whole genome shotgun (WGS) entry which is preliminary data.</text>
</comment>
<gene>
    <name evidence="3" type="ORF">SEMRO_1284_G259230.1</name>
</gene>
<dbReference type="AlphaFoldDB" id="A0A9N8EPD5"/>
<sequence>MMYSSSPLPLFLLLLSSQVYAFSVLPLDRQPPSPSSTRTKFARHSWMILSSAVADGDSAVVRDDDNSKAKKNNNIQSPPSSSLSMPWSDFHHYALHDNLPKYIRILPGETPHTCALWRTMLQDVPELSGYPIEFLQQRYGMAPPTQQEEESTDNKPSQSKKQAPEMLPFLDNFYFEPSGGLSGQVYGVPGLKDGTRIETSSVGQVEVTIPLGYVLTQEAGVAYELGNPLPTTESTSNEAFTDGMARTASSLTQQASDAVVQNSANLLATTTKTAATMDDEDSAFLVKLGATTGIVLAGATAVSMLSHHLTVNVFWV</sequence>
<evidence type="ECO:0000313" key="4">
    <source>
        <dbReference type="Proteomes" id="UP001153069"/>
    </source>
</evidence>